<keyword evidence="3 10" id="KW-0813">Transport</keyword>
<evidence type="ECO:0000256" key="5">
    <source>
        <dbReference type="ARBA" id="ARBA00022692"/>
    </source>
</evidence>
<keyword evidence="5" id="KW-0812">Transmembrane</keyword>
<dbReference type="RefSeq" id="WP_066765153.1">
    <property type="nucleotide sequence ID" value="NZ_BMIO01000001.1"/>
</dbReference>
<dbReference type="PRINTS" id="PR00811">
    <property type="entry name" value="BCTERIALGSPD"/>
</dbReference>
<dbReference type="OrthoDB" id="9775455at2"/>
<evidence type="ECO:0000256" key="10">
    <source>
        <dbReference type="RuleBase" id="RU004004"/>
    </source>
</evidence>
<proteinExistence type="inferred from homology"/>
<feature type="domain" description="GspD-like N0" evidence="15">
    <location>
        <begin position="32"/>
        <end position="102"/>
    </location>
</feature>
<dbReference type="Proteomes" id="UP000598997">
    <property type="component" value="Unassembled WGS sequence"/>
</dbReference>
<keyword evidence="17" id="KW-1185">Reference proteome</keyword>
<feature type="compositionally biased region" description="Low complexity" evidence="11">
    <location>
        <begin position="291"/>
        <end position="309"/>
    </location>
</feature>
<dbReference type="Pfam" id="PF00263">
    <property type="entry name" value="Secretin"/>
    <property type="match status" value="1"/>
</dbReference>
<evidence type="ECO:0000313" key="16">
    <source>
        <dbReference type="EMBL" id="GGD34251.1"/>
    </source>
</evidence>
<dbReference type="NCBIfam" id="TIGR02517">
    <property type="entry name" value="type_II_gspD"/>
    <property type="match status" value="1"/>
</dbReference>
<evidence type="ECO:0000313" key="17">
    <source>
        <dbReference type="Proteomes" id="UP000598997"/>
    </source>
</evidence>
<comment type="subcellular location">
    <subcellularLocation>
        <location evidence="1 10">Cell outer membrane</location>
    </subcellularLocation>
</comment>
<dbReference type="GO" id="GO:0009279">
    <property type="term" value="C:cell outer membrane"/>
    <property type="evidence" value="ECO:0007669"/>
    <property type="project" value="UniProtKB-SubCell"/>
</dbReference>
<dbReference type="InterPro" id="IPR049371">
    <property type="entry name" value="GspD-like_N0"/>
</dbReference>
<evidence type="ECO:0000259" key="14">
    <source>
        <dbReference type="Pfam" id="PF03958"/>
    </source>
</evidence>
<dbReference type="EMBL" id="BMIO01000001">
    <property type="protein sequence ID" value="GGD34251.1"/>
    <property type="molecule type" value="Genomic_DNA"/>
</dbReference>
<organism evidence="16 17">
    <name type="scientific">Croceicoccus pelagius</name>
    <dbReference type="NCBI Taxonomy" id="1703341"/>
    <lineage>
        <taxon>Bacteria</taxon>
        <taxon>Pseudomonadati</taxon>
        <taxon>Pseudomonadota</taxon>
        <taxon>Alphaproteobacteria</taxon>
        <taxon>Sphingomonadales</taxon>
        <taxon>Erythrobacteraceae</taxon>
        <taxon>Croceicoccus</taxon>
    </lineage>
</organism>
<evidence type="ECO:0000256" key="7">
    <source>
        <dbReference type="ARBA" id="ARBA00022927"/>
    </source>
</evidence>
<keyword evidence="6 12" id="KW-0732">Signal</keyword>
<dbReference type="InterPro" id="IPR050810">
    <property type="entry name" value="Bact_Secretion_Sys_Channel"/>
</dbReference>
<evidence type="ECO:0000256" key="2">
    <source>
        <dbReference type="ARBA" id="ARBA00006980"/>
    </source>
</evidence>
<evidence type="ECO:0000256" key="9">
    <source>
        <dbReference type="ARBA" id="ARBA00023237"/>
    </source>
</evidence>
<feature type="domain" description="Type II/III secretion system secretin-like" evidence="13">
    <location>
        <begin position="490"/>
        <end position="654"/>
    </location>
</feature>
<gene>
    <name evidence="16" type="primary">pulD</name>
    <name evidence="16" type="ORF">GCM10010989_05550</name>
</gene>
<evidence type="ECO:0000256" key="4">
    <source>
        <dbReference type="ARBA" id="ARBA00022452"/>
    </source>
</evidence>
<feature type="domain" description="NolW-like" evidence="14">
    <location>
        <begin position="189"/>
        <end position="255"/>
    </location>
</feature>
<reference evidence="16 17" key="1">
    <citation type="journal article" date="2014" name="Int. J. Syst. Evol. Microbiol.">
        <title>Complete genome sequence of Corynebacterium casei LMG S-19264T (=DSM 44701T), isolated from a smear-ripened cheese.</title>
        <authorList>
            <consortium name="US DOE Joint Genome Institute (JGI-PGF)"/>
            <person name="Walter F."/>
            <person name="Albersmeier A."/>
            <person name="Kalinowski J."/>
            <person name="Ruckert C."/>
        </authorList>
    </citation>
    <scope>NUCLEOTIDE SEQUENCE [LARGE SCALE GENOMIC DNA]</scope>
    <source>
        <strain evidence="16 17">CGMCC 1.15358</strain>
    </source>
</reference>
<dbReference type="InterPro" id="IPR005644">
    <property type="entry name" value="NolW-like"/>
</dbReference>
<keyword evidence="7" id="KW-0653">Protein transport</keyword>
<feature type="region of interest" description="Disordered" evidence="11">
    <location>
        <begin position="698"/>
        <end position="721"/>
    </location>
</feature>
<dbReference type="InterPro" id="IPR013356">
    <property type="entry name" value="T2SS_GspD"/>
</dbReference>
<evidence type="ECO:0000259" key="15">
    <source>
        <dbReference type="Pfam" id="PF21305"/>
    </source>
</evidence>
<dbReference type="InterPro" id="IPR038591">
    <property type="entry name" value="NolW-like_sf"/>
</dbReference>
<evidence type="ECO:0000256" key="11">
    <source>
        <dbReference type="SAM" id="MobiDB-lite"/>
    </source>
</evidence>
<dbReference type="AlphaFoldDB" id="A0A917DFU9"/>
<dbReference type="GO" id="GO:0015628">
    <property type="term" value="P:protein secretion by the type II secretion system"/>
    <property type="evidence" value="ECO:0007669"/>
    <property type="project" value="InterPro"/>
</dbReference>
<keyword evidence="8" id="KW-0472">Membrane</keyword>
<feature type="domain" description="NolW-like" evidence="14">
    <location>
        <begin position="127"/>
        <end position="185"/>
    </location>
</feature>
<sequence>MKSFVRKFSVGLMAASLLSLSAPQAAFAQYALNVRDADIRAFVADAAQVTGRTFIVDGRVNGKISVVTERPLSRSEYFEVFLATLRANGLVAIPIGNGAFRIQPAANAASQPSRLGSAGAPSNALVTEVIRLGSVEASQAVETLRPLVSQEGSITANQSANSLVVVDYADNLRRIRALVKQIDRDTSSTEMIGLNHAGAREIAAALTQLVPQGAQGGALASVVAVDSSNSLLLRGERDTLNKLSAMARELDERAASGSEIKVLWLDYADAATMVPMLEMLVGGSGSAGLPAASSTVTATTGGGDDASIGSGLGNRQLTGGAAGNGSIGGGAIELAGGRGTAIITRYPGANAIVISAPVDIQRRLAELVRQLDIRQDQVLVEAIIVEVSESVAKELGVQFLIGGEDMPFAVTNFSNVAPNIIDLAGGLIADAVDADTTTVSDGVVVTTSSSGTGDLLRENAAQAALGASGGYLGGYTSIGNNRYLGALINAIQSDSNSNILSTPHITTNDNVPASILFGQEIPVSTGEALSGNFDNAFRTIQRQNVGIELDVTPQINASDQVRLDLRQEVSSIAGPVSNDFNELIINKREIKTTVTVGDREILVLGGLLDDNERRTIQKIPLLSDIPIIGELFKSRGKSHAKTNLMVFIRPTILRSAADRQEVTARRYGVIRDAQQAFSPDREPSIDELVIDYLGAAPPQMPNRPDDVIITPADESGAGAAQ</sequence>
<dbReference type="Pfam" id="PF21305">
    <property type="entry name" value="type_II_gspD_N0"/>
    <property type="match status" value="1"/>
</dbReference>
<keyword evidence="4" id="KW-1134">Transmembrane beta strand</keyword>
<feature type="chain" id="PRO_5038030956" evidence="12">
    <location>
        <begin position="29"/>
        <end position="721"/>
    </location>
</feature>
<dbReference type="InterPro" id="IPR004846">
    <property type="entry name" value="T2SS/T3SS_dom"/>
</dbReference>
<feature type="region of interest" description="Disordered" evidence="11">
    <location>
        <begin position="291"/>
        <end position="310"/>
    </location>
</feature>
<name>A0A917DFU9_9SPHN</name>
<keyword evidence="9" id="KW-0998">Cell outer membrane</keyword>
<feature type="domain" description="NolW-like" evidence="14">
    <location>
        <begin position="261"/>
        <end position="377"/>
    </location>
</feature>
<evidence type="ECO:0000256" key="8">
    <source>
        <dbReference type="ARBA" id="ARBA00023136"/>
    </source>
</evidence>
<dbReference type="Pfam" id="PF03958">
    <property type="entry name" value="Secretin_N"/>
    <property type="match status" value="3"/>
</dbReference>
<protein>
    <submittedName>
        <fullName evidence="16">Type II secretion system protein GspD</fullName>
    </submittedName>
</protein>
<accession>A0A917DFU9</accession>
<dbReference type="GO" id="GO:0015627">
    <property type="term" value="C:type II protein secretion system complex"/>
    <property type="evidence" value="ECO:0007669"/>
    <property type="project" value="InterPro"/>
</dbReference>
<evidence type="ECO:0000259" key="13">
    <source>
        <dbReference type="Pfam" id="PF00263"/>
    </source>
</evidence>
<feature type="signal peptide" evidence="12">
    <location>
        <begin position="1"/>
        <end position="28"/>
    </location>
</feature>
<dbReference type="PANTHER" id="PTHR30332:SF24">
    <property type="entry name" value="SECRETIN GSPD-RELATED"/>
    <property type="match status" value="1"/>
</dbReference>
<comment type="similarity">
    <text evidence="2">Belongs to the bacterial secretin family. GSP D subfamily.</text>
</comment>
<dbReference type="InterPro" id="IPR001775">
    <property type="entry name" value="GspD/PilQ"/>
</dbReference>
<comment type="caution">
    <text evidence="16">The sequence shown here is derived from an EMBL/GenBank/DDBJ whole genome shotgun (WGS) entry which is preliminary data.</text>
</comment>
<dbReference type="Gene3D" id="3.30.1370.120">
    <property type="match status" value="3"/>
</dbReference>
<evidence type="ECO:0000256" key="6">
    <source>
        <dbReference type="ARBA" id="ARBA00022729"/>
    </source>
</evidence>
<evidence type="ECO:0000256" key="3">
    <source>
        <dbReference type="ARBA" id="ARBA00022448"/>
    </source>
</evidence>
<evidence type="ECO:0000256" key="1">
    <source>
        <dbReference type="ARBA" id="ARBA00004442"/>
    </source>
</evidence>
<dbReference type="PANTHER" id="PTHR30332">
    <property type="entry name" value="PROBABLE GENERAL SECRETION PATHWAY PROTEIN D"/>
    <property type="match status" value="1"/>
</dbReference>
<evidence type="ECO:0000256" key="12">
    <source>
        <dbReference type="SAM" id="SignalP"/>
    </source>
</evidence>